<dbReference type="RefSeq" id="WP_343986329.1">
    <property type="nucleotide sequence ID" value="NZ_BAAAJG010000027.1"/>
</dbReference>
<feature type="signal peptide" evidence="2">
    <location>
        <begin position="1"/>
        <end position="20"/>
    </location>
</feature>
<evidence type="ECO:0000313" key="4">
    <source>
        <dbReference type="EMBL" id="MFD1532500.1"/>
    </source>
</evidence>
<feature type="domain" description="Carbohydrate-binding" evidence="3">
    <location>
        <begin position="534"/>
        <end position="723"/>
    </location>
</feature>
<dbReference type="SUPFAM" id="SSF49344">
    <property type="entry name" value="CBD9-like"/>
    <property type="match status" value="1"/>
</dbReference>
<dbReference type="CDD" id="cd09619">
    <property type="entry name" value="CBM9_like_4"/>
    <property type="match status" value="1"/>
</dbReference>
<proteinExistence type="predicted"/>
<reference evidence="5" key="1">
    <citation type="journal article" date="2019" name="Int. J. Syst. Evol. Microbiol.">
        <title>The Global Catalogue of Microorganisms (GCM) 10K type strain sequencing project: providing services to taxonomists for standard genome sequencing and annotation.</title>
        <authorList>
            <consortium name="The Broad Institute Genomics Platform"/>
            <consortium name="The Broad Institute Genome Sequencing Center for Infectious Disease"/>
            <person name="Wu L."/>
            <person name="Ma J."/>
        </authorList>
    </citation>
    <scope>NUCLEOTIDE SEQUENCE [LARGE SCALE GENOMIC DNA]</scope>
    <source>
        <strain evidence="5">JCM 12165</strain>
    </source>
</reference>
<dbReference type="Gene3D" id="3.40.50.10320">
    <property type="entry name" value="LmbE-like"/>
    <property type="match status" value="1"/>
</dbReference>
<dbReference type="InterPro" id="IPR024078">
    <property type="entry name" value="LmbE-like_dom_sf"/>
</dbReference>
<dbReference type="InterPro" id="IPR010502">
    <property type="entry name" value="Carb-bd_dom_fam9"/>
</dbReference>
<comment type="caution">
    <text evidence="4">The sequence shown here is derived from an EMBL/GenBank/DDBJ whole genome shotgun (WGS) entry which is preliminary data.</text>
</comment>
<evidence type="ECO:0000256" key="1">
    <source>
        <dbReference type="ARBA" id="ARBA00022833"/>
    </source>
</evidence>
<keyword evidence="5" id="KW-1185">Reference proteome</keyword>
<evidence type="ECO:0000256" key="2">
    <source>
        <dbReference type="SAM" id="SignalP"/>
    </source>
</evidence>
<dbReference type="EMBL" id="JBHUCP010000018">
    <property type="protein sequence ID" value="MFD1532500.1"/>
    <property type="molecule type" value="Genomic_DNA"/>
</dbReference>
<dbReference type="Proteomes" id="UP001597145">
    <property type="component" value="Unassembled WGS sequence"/>
</dbReference>
<dbReference type="PROSITE" id="PS51257">
    <property type="entry name" value="PROKAR_LIPOPROTEIN"/>
    <property type="match status" value="1"/>
</dbReference>
<organism evidence="4 5">
    <name type="scientific">Pseudonocardia aurantiaca</name>
    <dbReference type="NCBI Taxonomy" id="75290"/>
    <lineage>
        <taxon>Bacteria</taxon>
        <taxon>Bacillati</taxon>
        <taxon>Actinomycetota</taxon>
        <taxon>Actinomycetes</taxon>
        <taxon>Pseudonocardiales</taxon>
        <taxon>Pseudonocardiaceae</taxon>
        <taxon>Pseudonocardia</taxon>
    </lineage>
</organism>
<name>A0ABW4FQJ2_9PSEU</name>
<evidence type="ECO:0000259" key="3">
    <source>
        <dbReference type="Pfam" id="PF06452"/>
    </source>
</evidence>
<accession>A0ABW4FQJ2</accession>
<gene>
    <name evidence="4" type="ORF">ACFSCY_24035</name>
</gene>
<dbReference type="SUPFAM" id="SSF102588">
    <property type="entry name" value="LmbE-like"/>
    <property type="match status" value="1"/>
</dbReference>
<feature type="chain" id="PRO_5046086982" evidence="2">
    <location>
        <begin position="21"/>
        <end position="853"/>
    </location>
</feature>
<keyword evidence="1" id="KW-0862">Zinc</keyword>
<protein>
    <submittedName>
        <fullName evidence="4">Sugar-binding protein</fullName>
    </submittedName>
</protein>
<keyword evidence="2" id="KW-0732">Signal</keyword>
<evidence type="ECO:0000313" key="5">
    <source>
        <dbReference type="Proteomes" id="UP001597145"/>
    </source>
</evidence>
<dbReference type="Pfam" id="PF06452">
    <property type="entry name" value="CBM9_1"/>
    <property type="match status" value="1"/>
</dbReference>
<dbReference type="Gene3D" id="2.60.40.1190">
    <property type="match status" value="1"/>
</dbReference>
<dbReference type="PANTHER" id="PTHR12993">
    <property type="entry name" value="N-ACETYLGLUCOSAMINYL-PHOSPHATIDYLINOSITOL DE-N-ACETYLASE-RELATED"/>
    <property type="match status" value="1"/>
</dbReference>
<sequence>MRTALLAAVVVAGLLTACTATVPSGPPPPDSTSAGDPVDLDVLFVGAHPDDEASTLSTLGQWTQAGYRSGVVTITRGEGGGNAVGPEEGPALGLLREDEERRAVGLAGVTDVFNLDEVDFFYTVSAPLTQQVWEPRDTLSRLVRLVRQTRPDVLLTMNPAPSPGNHGHHQEAARLAIEAYHAAADPAAFPEQISGEGLRLWAPARILRTGTSAAAPTGPGCVTAAPADPAEDVFSVWSGAAAPDGRTWAAVEREAQRHYASQGWAVFPDVPADSAQLGCDTFTLVDSRTPYPAPDTRKAATPTAALDGAVDAMRRLEISAPYDVTAGVPFDATVSADATLTAPTGWTVTGGRGSYVVIPPADAAPGTRVRLTATSSAGYTAEPVEVAPPVRVAQAPLPQVAEFRSWAPSVGAEHLRDVVPPVLTVPSGGSREVPMTVTNHSNQPQSGTVEVALPAGFTADAPSRPFVDLAPGASATVPFVITNTDPALPTSNTGGDIPYRLSVTTASGTVSVVEPSVELVPATAVPAVGGVAVDGAAAPGEYPGPALDLTRVWEGDDCASADDCSATGHVSRVGDLLAVFVEVRDEARGAVLPAADCKRHWRTDSVEIAIDPTGTSENTASTYKLAVLPATAEGPPCAARDADQHQGEADGVQVASAATPGGYTVEAAIPMAGLPAPVDPERMGLNLLVYDSDTQDRTGQTRIGWSTWQGVQGDPYRWGRATLPAYAARRGQVREPVVPSDPLLSSASPQSIEQALGIDVPLAGLPTDPSGWLTTARVVDGDVEVTLASTTAGEVSVFVRDSEGTAGSLVTTVAGAGEHVLRVRLTGPLGSAPRVVAAWTTQEGSLASRADIS</sequence>
<dbReference type="Pfam" id="PF02585">
    <property type="entry name" value="PIG-L"/>
    <property type="match status" value="1"/>
</dbReference>
<dbReference type="PANTHER" id="PTHR12993:SF11">
    <property type="entry name" value="N-ACETYLGLUCOSAMINYL-PHOSPHATIDYLINOSITOL DE-N-ACETYLASE"/>
    <property type="match status" value="1"/>
</dbReference>
<dbReference type="InterPro" id="IPR003737">
    <property type="entry name" value="GlcNAc_PI_deacetylase-related"/>
</dbReference>